<dbReference type="EMBL" id="HE573024">
    <property type="protein sequence ID" value="CCC49719.1"/>
    <property type="molecule type" value="Genomic_DNA"/>
</dbReference>
<name>G0U0W6_TRYVY</name>
<accession>G0U0W6</accession>
<feature type="compositionally biased region" description="Pro residues" evidence="2">
    <location>
        <begin position="478"/>
        <end position="498"/>
    </location>
</feature>
<dbReference type="VEuPathDB" id="TriTrypDB:TvY486_0803270"/>
<feature type="non-terminal residue" evidence="3">
    <location>
        <position position="498"/>
    </location>
</feature>
<feature type="compositionally biased region" description="Low complexity" evidence="2">
    <location>
        <begin position="458"/>
        <end position="477"/>
    </location>
</feature>
<evidence type="ECO:0000313" key="3">
    <source>
        <dbReference type="EMBL" id="CCC49719.1"/>
    </source>
</evidence>
<feature type="coiled-coil region" evidence="1">
    <location>
        <begin position="295"/>
        <end position="348"/>
    </location>
</feature>
<organism evidence="3">
    <name type="scientific">Trypanosoma vivax (strain Y486)</name>
    <dbReference type="NCBI Taxonomy" id="1055687"/>
    <lineage>
        <taxon>Eukaryota</taxon>
        <taxon>Discoba</taxon>
        <taxon>Euglenozoa</taxon>
        <taxon>Kinetoplastea</taxon>
        <taxon>Metakinetoplastina</taxon>
        <taxon>Trypanosomatida</taxon>
        <taxon>Trypanosomatidae</taxon>
        <taxon>Trypanosoma</taxon>
        <taxon>Duttonella</taxon>
    </lineage>
</organism>
<evidence type="ECO:0000256" key="2">
    <source>
        <dbReference type="SAM" id="MobiDB-lite"/>
    </source>
</evidence>
<feature type="region of interest" description="Disordered" evidence="2">
    <location>
        <begin position="458"/>
        <end position="498"/>
    </location>
</feature>
<evidence type="ECO:0000256" key="1">
    <source>
        <dbReference type="SAM" id="Coils"/>
    </source>
</evidence>
<dbReference type="AlphaFoldDB" id="G0U0W6"/>
<gene>
    <name evidence="3" type="ORF">TVY486_0803270</name>
</gene>
<keyword evidence="1" id="KW-0175">Coiled coil</keyword>
<reference evidence="3" key="1">
    <citation type="journal article" date="2012" name="Proc. Natl. Acad. Sci. U.S.A.">
        <title>Antigenic diversity is generated by distinct evolutionary mechanisms in African trypanosome species.</title>
        <authorList>
            <person name="Jackson A.P."/>
            <person name="Berry A."/>
            <person name="Aslett M."/>
            <person name="Allison H.C."/>
            <person name="Burton P."/>
            <person name="Vavrova-Anderson J."/>
            <person name="Brown R."/>
            <person name="Browne H."/>
            <person name="Corton N."/>
            <person name="Hauser H."/>
            <person name="Gamble J."/>
            <person name="Gilderthorp R."/>
            <person name="Marcello L."/>
            <person name="McQuillan J."/>
            <person name="Otto T.D."/>
            <person name="Quail M.A."/>
            <person name="Sanders M.J."/>
            <person name="van Tonder A."/>
            <person name="Ginger M.L."/>
            <person name="Field M.C."/>
            <person name="Barry J.D."/>
            <person name="Hertz-Fowler C."/>
            <person name="Berriman M."/>
        </authorList>
    </citation>
    <scope>NUCLEOTIDE SEQUENCE</scope>
    <source>
        <strain evidence="3">Y486</strain>
    </source>
</reference>
<proteinExistence type="predicted"/>
<protein>
    <submittedName>
        <fullName evidence="3">Uncharacterized protein</fullName>
    </submittedName>
</protein>
<sequence>MPESYIVRFKVLTVECPLLTQGQQYTITYRRGETYRSTPCYMASTGFVDFSAMPEGSALVHFKNGGLRFLPKWITLRVEEYTRSRARKGVGETKVDCAEVLGLYERAAAAKRRVNFNLYGTAAAMTIGLLVYPETHAPLSFSSIIPQPQSGDVAQQSGSAMSDPDLKRLSNRDAVGLLLKLEGLLERRRVDEVHRRSEMSPLELRVSELEERRRSFSSVEGMATQVVEKRTSGLAAMRFMVLSRKWRSNYTGDVAAYLRQIAVASGVPLTADISPYLSAFATDGVIDPETARARLQRIDDRIKLLSEQGQQLELEKLKLMDSQGQMGRNNFSEALQGVQTKISALESQKKLLMRSRDPLEKVSVCLTEDSSPLAREVREIGARIQALTAEESRLRESVASMTAVAVNHVLKWARGKNNSCESIHTVAECVPKSAQYTTMDQLSQVDFQQLQQQLQQELQLQKQHQQQQQQQQLEPQTPLQPPPQQQYQPPQPPQQLQE</sequence>